<name>E1K0J0_SOLFR</name>
<feature type="chain" id="PRO_5003148354" evidence="2">
    <location>
        <begin position="23"/>
        <end position="176"/>
    </location>
</feature>
<dbReference type="OrthoDB" id="5461382at2"/>
<feature type="signal peptide" evidence="2">
    <location>
        <begin position="1"/>
        <end position="22"/>
    </location>
</feature>
<dbReference type="STRING" id="596151.DesfrDRAFT_3390"/>
<evidence type="ECO:0000313" key="4">
    <source>
        <dbReference type="Proteomes" id="UP000006250"/>
    </source>
</evidence>
<proteinExistence type="predicted"/>
<evidence type="ECO:0000256" key="2">
    <source>
        <dbReference type="SAM" id="SignalP"/>
    </source>
</evidence>
<keyword evidence="2" id="KW-0732">Signal</keyword>
<evidence type="ECO:0000313" key="3">
    <source>
        <dbReference type="EMBL" id="EFL49842.1"/>
    </source>
</evidence>
<gene>
    <name evidence="3" type="ORF">DesfrDRAFT_3390</name>
</gene>
<reference evidence="3 4" key="1">
    <citation type="submission" date="2010-08" db="EMBL/GenBank/DDBJ databases">
        <title>The draft genome of Desulfovibrio fructosovorans JJ.</title>
        <authorList>
            <consortium name="US DOE Joint Genome Institute (JGI-PGF)"/>
            <person name="Lucas S."/>
            <person name="Copeland A."/>
            <person name="Lapidus A."/>
            <person name="Cheng J.-F."/>
            <person name="Bruce D."/>
            <person name="Goodwin L."/>
            <person name="Pitluck S."/>
            <person name="Land M.L."/>
            <person name="Hauser L."/>
            <person name="Chang Y.-J."/>
            <person name="Jeffries C."/>
            <person name="Wall J.D."/>
            <person name="Stahl D.A."/>
            <person name="Arkin A.P."/>
            <person name="Dehal P."/>
            <person name="Stolyar S.M."/>
            <person name="Hazen T.C."/>
            <person name="Woyke T.J."/>
        </authorList>
    </citation>
    <scope>NUCLEOTIDE SEQUENCE [LARGE SCALE GENOMIC DNA]</scope>
    <source>
        <strain evidence="3 4">JJ</strain>
    </source>
</reference>
<feature type="compositionally biased region" description="Pro residues" evidence="1">
    <location>
        <begin position="61"/>
        <end position="78"/>
    </location>
</feature>
<keyword evidence="4" id="KW-1185">Reference proteome</keyword>
<dbReference type="RefSeq" id="WP_005995893.1">
    <property type="nucleotide sequence ID" value="NZ_AECZ01000031.1"/>
</dbReference>
<dbReference type="eggNOG" id="ENOG50318B5">
    <property type="taxonomic scope" value="Bacteria"/>
</dbReference>
<accession>E1K0J0</accession>
<organism evidence="3 4">
    <name type="scientific">Solidesulfovibrio fructosivorans JJ]</name>
    <dbReference type="NCBI Taxonomy" id="596151"/>
    <lineage>
        <taxon>Bacteria</taxon>
        <taxon>Pseudomonadati</taxon>
        <taxon>Thermodesulfobacteriota</taxon>
        <taxon>Desulfovibrionia</taxon>
        <taxon>Desulfovibrionales</taxon>
        <taxon>Desulfovibrionaceae</taxon>
        <taxon>Solidesulfovibrio</taxon>
    </lineage>
</organism>
<comment type="caution">
    <text evidence="3">The sequence shown here is derived from an EMBL/GenBank/DDBJ whole genome shotgun (WGS) entry which is preliminary data.</text>
</comment>
<feature type="region of interest" description="Disordered" evidence="1">
    <location>
        <begin position="31"/>
        <end position="93"/>
    </location>
</feature>
<sequence length="176" mass="19019" precursor="true">MHPRIKTFLFCLALAVAAPVFAAEPIVPLSSGSAPRQPINPNEPGKPIFKNQVPRVTAPTAPVPKPPRVTTPTKPVPKAPAFKPRRKYVPQPPSVVRPGAPVVAPPGSVIVPPAAVVRQPGRSDRARAADVARCNRVQADCFQRCNHATFGQARNLCYNQCNARFVTCTNRANVRR</sequence>
<protein>
    <submittedName>
        <fullName evidence="3">Uncharacterized protein</fullName>
    </submittedName>
</protein>
<evidence type="ECO:0000256" key="1">
    <source>
        <dbReference type="SAM" id="MobiDB-lite"/>
    </source>
</evidence>
<dbReference type="EMBL" id="AECZ01000031">
    <property type="protein sequence ID" value="EFL49842.1"/>
    <property type="molecule type" value="Genomic_DNA"/>
</dbReference>
<dbReference type="AlphaFoldDB" id="E1K0J0"/>
<dbReference type="Proteomes" id="UP000006250">
    <property type="component" value="Unassembled WGS sequence"/>
</dbReference>